<feature type="domain" description="ER-bound oxygenase mpaB/mpaB'/Rubber oxygenase catalytic" evidence="1">
    <location>
        <begin position="24"/>
        <end position="253"/>
    </location>
</feature>
<dbReference type="Proteomes" id="UP000218810">
    <property type="component" value="Unassembled WGS sequence"/>
</dbReference>
<dbReference type="EMBL" id="NTGA01000013">
    <property type="protein sequence ID" value="PAY23682.1"/>
    <property type="molecule type" value="Genomic_DNA"/>
</dbReference>
<protein>
    <recommendedName>
        <fullName evidence="1">ER-bound oxygenase mpaB/mpaB'/Rubber oxygenase catalytic domain-containing protein</fullName>
    </recommendedName>
</protein>
<proteinExistence type="predicted"/>
<dbReference type="PANTHER" id="PTHR36151:SF3">
    <property type="entry name" value="ER-BOUND OXYGENASE MPAB_MPAB'_RUBBER OXYGENASE CATALYTIC DOMAIN-CONTAINING PROTEIN"/>
    <property type="match status" value="1"/>
</dbReference>
<evidence type="ECO:0000313" key="2">
    <source>
        <dbReference type="EMBL" id="PAY23682.1"/>
    </source>
</evidence>
<accession>A0A2A2WR45</accession>
<reference evidence="3" key="1">
    <citation type="submission" date="2017-09" db="EMBL/GenBank/DDBJ databases">
        <authorList>
            <person name="Zhang Y."/>
            <person name="Huang X."/>
            <person name="Liu J."/>
            <person name="Lu L."/>
            <person name="Peng K."/>
        </authorList>
    </citation>
    <scope>NUCLEOTIDE SEQUENCE [LARGE SCALE GENOMIC DNA]</scope>
    <source>
        <strain evidence="3">S-XJ-1</strain>
    </source>
</reference>
<dbReference type="OrthoDB" id="108890at2"/>
<dbReference type="GO" id="GO:0016491">
    <property type="term" value="F:oxidoreductase activity"/>
    <property type="evidence" value="ECO:0007669"/>
    <property type="project" value="InterPro"/>
</dbReference>
<gene>
    <name evidence="2" type="ORF">CEY15_07260</name>
</gene>
<keyword evidence="3" id="KW-1185">Reference proteome</keyword>
<dbReference type="AlphaFoldDB" id="A0A2A2WR45"/>
<dbReference type="RefSeq" id="WP_095717873.1">
    <property type="nucleotide sequence ID" value="NZ_NTGA01000013.1"/>
</dbReference>
<organism evidence="2 3">
    <name type="scientific">Dietzia natronolimnaea</name>
    <dbReference type="NCBI Taxonomy" id="161920"/>
    <lineage>
        <taxon>Bacteria</taxon>
        <taxon>Bacillati</taxon>
        <taxon>Actinomycetota</taxon>
        <taxon>Actinomycetes</taxon>
        <taxon>Mycobacteriales</taxon>
        <taxon>Dietziaceae</taxon>
        <taxon>Dietzia</taxon>
    </lineage>
</organism>
<evidence type="ECO:0000313" key="3">
    <source>
        <dbReference type="Proteomes" id="UP000218810"/>
    </source>
</evidence>
<name>A0A2A2WR45_9ACTN</name>
<dbReference type="Pfam" id="PF09995">
    <property type="entry name" value="MPAB_Lcp_cat"/>
    <property type="match status" value="1"/>
</dbReference>
<dbReference type="PANTHER" id="PTHR36151">
    <property type="entry name" value="BLR2777 PROTEIN"/>
    <property type="match status" value="1"/>
</dbReference>
<evidence type="ECO:0000259" key="1">
    <source>
        <dbReference type="Pfam" id="PF09995"/>
    </source>
</evidence>
<comment type="caution">
    <text evidence="2">The sequence shown here is derived from an EMBL/GenBank/DDBJ whole genome shotgun (WGS) entry which is preliminary data.</text>
</comment>
<dbReference type="InterPro" id="IPR018713">
    <property type="entry name" value="MPAB/Lcp_cat_dom"/>
</dbReference>
<sequence length="289" mass="31870">MTTRPSRDAARADDGYFGPGSATWKVYSDSGASLGAVASLLLQILDTGMLNHFDHVSITSESPEAGQARFQRTGDFITTCAFGDKAHVDAATAHVDMLHERATWTNPETGQVEVAKWPEWQRWTMYTFIWGSLEGALRFGMKLSTAEQDAFVKEQQLVAEKLHVPGPHPETKAELDAFIDAGQKDKALNYLGAQTALGLRHPARTHNPAKDWVSGVVLDGILSLLPLWARQIYGVENRSERRLARAQRTTARFLAVARRNSSLQDLVDAGIAHATEHPYQKVRARAPKG</sequence>